<keyword evidence="2" id="KW-1185">Reference proteome</keyword>
<protein>
    <submittedName>
        <fullName evidence="1">Uncharacterized protein</fullName>
    </submittedName>
</protein>
<reference evidence="1 2" key="1">
    <citation type="submission" date="2019-01" db="EMBL/GenBank/DDBJ databases">
        <title>Pseudolysobacter antarctica gen. nov., sp. nov., isolated from Fildes Peninsula, Antarctica.</title>
        <authorList>
            <person name="Wei Z."/>
            <person name="Peng F."/>
        </authorList>
    </citation>
    <scope>NUCLEOTIDE SEQUENCE [LARGE SCALE GENOMIC DNA]</scope>
    <source>
        <strain evidence="1 2">AQ6-296</strain>
    </source>
</reference>
<name>A0A411HIV8_9GAMM</name>
<evidence type="ECO:0000313" key="2">
    <source>
        <dbReference type="Proteomes" id="UP000291562"/>
    </source>
</evidence>
<dbReference type="Gene3D" id="1.10.1130.10">
    <property type="entry name" value="Flavocytochrome C3, Chain A"/>
    <property type="match status" value="1"/>
</dbReference>
<dbReference type="AlphaFoldDB" id="A0A411HIV8"/>
<gene>
    <name evidence="1" type="ORF">ELE36_08660</name>
</gene>
<dbReference type="Proteomes" id="UP000291562">
    <property type="component" value="Chromosome"/>
</dbReference>
<dbReference type="EMBL" id="CP035704">
    <property type="protein sequence ID" value="QBB70433.1"/>
    <property type="molecule type" value="Genomic_DNA"/>
</dbReference>
<evidence type="ECO:0000313" key="1">
    <source>
        <dbReference type="EMBL" id="QBB70433.1"/>
    </source>
</evidence>
<proteinExistence type="predicted"/>
<dbReference type="KEGG" id="xbc:ELE36_08660"/>
<accession>A0A411HIV8</accession>
<organism evidence="1 2">
    <name type="scientific">Pseudolysobacter antarcticus</name>
    <dbReference type="NCBI Taxonomy" id="2511995"/>
    <lineage>
        <taxon>Bacteria</taxon>
        <taxon>Pseudomonadati</taxon>
        <taxon>Pseudomonadota</taxon>
        <taxon>Gammaproteobacteria</taxon>
        <taxon>Lysobacterales</taxon>
        <taxon>Rhodanobacteraceae</taxon>
        <taxon>Pseudolysobacter</taxon>
    </lineage>
</organism>
<dbReference type="SUPFAM" id="SSF48695">
    <property type="entry name" value="Multiheme cytochromes"/>
    <property type="match status" value="1"/>
</dbReference>
<sequence length="642" mass="68400">MRSFSAMVLALHNWRRIGVLVATLWVALALVFASHSTLAAPPWWQISAALDYTPHGTQPGLAFSLIGSNNCAGCHASNNSSDHAFFPWDTWSGSMMANATRDPLFWAALDVANHDQPGIGDYCLRCHTPSGWYGGRVVKTGAGGTTVDGSNGCLLQGNYASGDGGDFGGESCHFCHRLQDTGPQGQPIYLENANAWLDDGDCNGGGQPCRRGPYTYPPGGTPSAPPHAWAASAYHQQSQICGLCHNVSTPDTSAGPLKTLIDIHGNNTGIPFPIERTYSEWQQSDFSDLIFRDGFGDTRFTPALARSQQCQDCHMPSSPDPNAYACVLTPPGSRSGDLPTHSFAGGNTWVPSILAGEYGAQLSRTAAYAQTITAAQQMLVGAAKVGITRNKLIAPTATVAGTLTLTARVTNLSGHKLPTGYAEGRRAWINVQVRDGNNVLIAESGAYDPASRVLTQDAQARIYEVSQGIWDAANSSCRTSDGSGAAQFHFVLNNCIAKDNRIPPLGFSGGGDIETMPVAQTYAMVSANPTRLVNYDDAAYVFSVPPATALPLNVTTTLYYQTASKPYIEFLANEAQANTFPAENSMCSSAPDRPFDVGPQARSRGLYIYQLWNNAANDTTQPGYGASPPRQMGNMVNVIVAP</sequence>
<dbReference type="InterPro" id="IPR036280">
    <property type="entry name" value="Multihaem_cyt_sf"/>
</dbReference>